<dbReference type="InterPro" id="IPR040194">
    <property type="entry name" value="Cwf19-like"/>
</dbReference>
<evidence type="ECO:0000256" key="1">
    <source>
        <dbReference type="SAM" id="MobiDB-lite"/>
    </source>
</evidence>
<name>A0AAN6S5Y8_9PEZI</name>
<dbReference type="PANTHER" id="PTHR12072:SF4">
    <property type="entry name" value="CWF19-LIKE PROTEIN 1"/>
    <property type="match status" value="1"/>
</dbReference>
<evidence type="ECO:0000313" key="5">
    <source>
        <dbReference type="Proteomes" id="UP001303473"/>
    </source>
</evidence>
<proteinExistence type="predicted"/>
<evidence type="ECO:0000313" key="4">
    <source>
        <dbReference type="EMBL" id="KAK3941106.1"/>
    </source>
</evidence>
<sequence length="550" mass="61471">MAAKIFVFGSVNGQLQPAFSKLATLHAKNAFSFAIVTGNLFAEEQDDDQLTALLNGDINIPCSTYFTVGTTALPPRVLERIEKDEDVAHNLHYLGKRSVTKTSEGVRVVSLGGLLDTTIVGGQSKEQHLPYHTEDDAKALRGANNADILLTTVWPAGVWKNSPKAKQLAIDHNLIPASPSIADLCAALKPRYHFAMSPDDFFFEREPFFPETTEGDDKDQGIALTRFISVAPWANAAKTKSMYAFAINRDAIISPPPGSTLTPFYKPATTKKRPADEARFSRFAHHDKDHRRGRKHQRREQLPPPGPDQCFFCLSNPNLPTHMVCCIGNESYLATAKGPLPSAETFRDRGLPFPGHLIITPLAHAPTLSRCDAMSEEEVNTTYAEMKRFRESLQTMVSTQSKRKLGAVTWEISRARNIHVHWQFMPVPAEMVKKGLVEAGFRVLAEDMQLGKFKAEDFETPDVSQGDYLRVWIWAEDDAESGGSSGLGKTLVLRFDENVRFDLQFPRKVMAKLLGLEDRTTWQDVQQSEEEETADVAAFRKAYQEWNFTL</sequence>
<dbReference type="InterPro" id="IPR006768">
    <property type="entry name" value="Cwf19-like_C_dom-1"/>
</dbReference>
<dbReference type="GO" id="GO:0000398">
    <property type="term" value="P:mRNA splicing, via spliceosome"/>
    <property type="evidence" value="ECO:0007669"/>
    <property type="project" value="TreeGrafter"/>
</dbReference>
<keyword evidence="5" id="KW-1185">Reference proteome</keyword>
<dbReference type="AlphaFoldDB" id="A0AAN6S5Y8"/>
<reference evidence="5" key="1">
    <citation type="journal article" date="2023" name="Mol. Phylogenet. Evol.">
        <title>Genome-scale phylogeny and comparative genomics of the fungal order Sordariales.</title>
        <authorList>
            <person name="Hensen N."/>
            <person name="Bonometti L."/>
            <person name="Westerberg I."/>
            <person name="Brannstrom I.O."/>
            <person name="Guillou S."/>
            <person name="Cros-Aarteil S."/>
            <person name="Calhoun S."/>
            <person name="Haridas S."/>
            <person name="Kuo A."/>
            <person name="Mondo S."/>
            <person name="Pangilinan J."/>
            <person name="Riley R."/>
            <person name="LaButti K."/>
            <person name="Andreopoulos B."/>
            <person name="Lipzen A."/>
            <person name="Chen C."/>
            <person name="Yan M."/>
            <person name="Daum C."/>
            <person name="Ng V."/>
            <person name="Clum A."/>
            <person name="Steindorff A."/>
            <person name="Ohm R.A."/>
            <person name="Martin F."/>
            <person name="Silar P."/>
            <person name="Natvig D.O."/>
            <person name="Lalanne C."/>
            <person name="Gautier V."/>
            <person name="Ament-Velasquez S.L."/>
            <person name="Kruys A."/>
            <person name="Hutchinson M.I."/>
            <person name="Powell A.J."/>
            <person name="Barry K."/>
            <person name="Miller A.N."/>
            <person name="Grigoriev I.V."/>
            <person name="Debuchy R."/>
            <person name="Gladieux P."/>
            <person name="Hiltunen Thoren M."/>
            <person name="Johannesson H."/>
        </authorList>
    </citation>
    <scope>NUCLEOTIDE SEQUENCE [LARGE SCALE GENOMIC DNA]</scope>
    <source>
        <strain evidence="5">CBS 340.73</strain>
    </source>
</reference>
<dbReference type="GO" id="GO:0061632">
    <property type="term" value="F:RNA lariat debranching enzyme activator activity"/>
    <property type="evidence" value="ECO:0007669"/>
    <property type="project" value="TreeGrafter"/>
</dbReference>
<evidence type="ECO:0000259" key="3">
    <source>
        <dbReference type="Pfam" id="PF04677"/>
    </source>
</evidence>
<comment type="caution">
    <text evidence="4">The sequence shown here is derived from an EMBL/GenBank/DDBJ whole genome shotgun (WGS) entry which is preliminary data.</text>
</comment>
<gene>
    <name evidence="4" type="ORF">QBC46DRAFT_110147</name>
</gene>
<feature type="region of interest" description="Disordered" evidence="1">
    <location>
        <begin position="263"/>
        <end position="307"/>
    </location>
</feature>
<dbReference type="PANTHER" id="PTHR12072">
    <property type="entry name" value="CWF19, CELL CYCLE CONTROL PROTEIN"/>
    <property type="match status" value="1"/>
</dbReference>
<dbReference type="InterPro" id="IPR006767">
    <property type="entry name" value="Cwf19-like_C_dom-2"/>
</dbReference>
<dbReference type="Pfam" id="PF04677">
    <property type="entry name" value="CwfJ_C_1"/>
    <property type="match status" value="1"/>
</dbReference>
<feature type="compositionally biased region" description="Basic residues" evidence="1">
    <location>
        <begin position="288"/>
        <end position="298"/>
    </location>
</feature>
<organism evidence="4 5">
    <name type="scientific">Diplogelasinospora grovesii</name>
    <dbReference type="NCBI Taxonomy" id="303347"/>
    <lineage>
        <taxon>Eukaryota</taxon>
        <taxon>Fungi</taxon>
        <taxon>Dikarya</taxon>
        <taxon>Ascomycota</taxon>
        <taxon>Pezizomycotina</taxon>
        <taxon>Sordariomycetes</taxon>
        <taxon>Sordariomycetidae</taxon>
        <taxon>Sordariales</taxon>
        <taxon>Diplogelasinosporaceae</taxon>
        <taxon>Diplogelasinospora</taxon>
    </lineage>
</organism>
<feature type="domain" description="Cwf19-like protein C-terminal" evidence="2">
    <location>
        <begin position="489"/>
        <end position="549"/>
    </location>
</feature>
<feature type="compositionally biased region" description="Basic and acidic residues" evidence="1">
    <location>
        <begin position="273"/>
        <end position="287"/>
    </location>
</feature>
<dbReference type="Pfam" id="PF04676">
    <property type="entry name" value="CwfJ_C_2"/>
    <property type="match status" value="1"/>
</dbReference>
<accession>A0AAN6S5Y8</accession>
<dbReference type="GO" id="GO:0071014">
    <property type="term" value="C:post-mRNA release spliceosomal complex"/>
    <property type="evidence" value="ECO:0007669"/>
    <property type="project" value="TreeGrafter"/>
</dbReference>
<feature type="domain" description="Cwf19-like C-terminal" evidence="3">
    <location>
        <begin position="307"/>
        <end position="434"/>
    </location>
</feature>
<dbReference type="EMBL" id="MU853787">
    <property type="protein sequence ID" value="KAK3941106.1"/>
    <property type="molecule type" value="Genomic_DNA"/>
</dbReference>
<evidence type="ECO:0000259" key="2">
    <source>
        <dbReference type="Pfam" id="PF04676"/>
    </source>
</evidence>
<dbReference type="Proteomes" id="UP001303473">
    <property type="component" value="Unassembled WGS sequence"/>
</dbReference>
<protein>
    <submittedName>
        <fullName evidence="4">CwfJ C-terminus 1-domain-containing protein-like protein</fullName>
    </submittedName>
</protein>
<dbReference type="CDD" id="cd07380">
    <property type="entry name" value="MPP_CWF19_N"/>
    <property type="match status" value="1"/>
</dbReference>